<keyword evidence="11" id="KW-1185">Reference proteome</keyword>
<dbReference type="PANTHER" id="PTHR11241:SF0">
    <property type="entry name" value="DEOXYURIDINE 5'-TRIPHOSPHATE NUCLEOTIDOHYDROLASE"/>
    <property type="match status" value="1"/>
</dbReference>
<dbReference type="InterPro" id="IPR008181">
    <property type="entry name" value="dUTPase"/>
</dbReference>
<keyword evidence="5 8" id="KW-0460">Magnesium</keyword>
<feature type="binding site" evidence="8">
    <location>
        <position position="87"/>
    </location>
    <ligand>
        <name>substrate</name>
    </ligand>
</feature>
<dbReference type="EC" id="3.6.1.23" evidence="8"/>
<evidence type="ECO:0000256" key="8">
    <source>
        <dbReference type="HAMAP-Rule" id="MF_00116"/>
    </source>
</evidence>
<evidence type="ECO:0000256" key="1">
    <source>
        <dbReference type="ARBA" id="ARBA00001946"/>
    </source>
</evidence>
<comment type="similarity">
    <text evidence="2 8">Belongs to the dUTPase family.</text>
</comment>
<evidence type="ECO:0000313" key="10">
    <source>
        <dbReference type="EMBL" id="GGI05562.1"/>
    </source>
</evidence>
<comment type="catalytic activity">
    <reaction evidence="7 8">
        <text>dUTP + H2O = dUMP + diphosphate + H(+)</text>
        <dbReference type="Rhea" id="RHEA:10248"/>
        <dbReference type="ChEBI" id="CHEBI:15377"/>
        <dbReference type="ChEBI" id="CHEBI:15378"/>
        <dbReference type="ChEBI" id="CHEBI:33019"/>
        <dbReference type="ChEBI" id="CHEBI:61555"/>
        <dbReference type="ChEBI" id="CHEBI:246422"/>
        <dbReference type="EC" id="3.6.1.23"/>
    </reaction>
</comment>
<evidence type="ECO:0000256" key="4">
    <source>
        <dbReference type="ARBA" id="ARBA00022801"/>
    </source>
</evidence>
<dbReference type="NCBIfam" id="NF001862">
    <property type="entry name" value="PRK00601.1"/>
    <property type="match status" value="1"/>
</dbReference>
<dbReference type="InterPro" id="IPR036157">
    <property type="entry name" value="dUTPase-like_sf"/>
</dbReference>
<keyword evidence="6 8" id="KW-0546">Nucleotide metabolism</keyword>
<reference evidence="10" key="1">
    <citation type="journal article" date="2014" name="Int. J. Syst. Evol. Microbiol.">
        <title>Complete genome sequence of Corynebacterium casei LMG S-19264T (=DSM 44701T), isolated from a smear-ripened cheese.</title>
        <authorList>
            <consortium name="US DOE Joint Genome Institute (JGI-PGF)"/>
            <person name="Walter F."/>
            <person name="Albersmeier A."/>
            <person name="Kalinowski J."/>
            <person name="Ruckert C."/>
        </authorList>
    </citation>
    <scope>NUCLEOTIDE SEQUENCE</scope>
    <source>
        <strain evidence="10">CGMCC 1.14988</strain>
    </source>
</reference>
<dbReference type="AlphaFoldDB" id="A0A8J3EXE0"/>
<dbReference type="InterPro" id="IPR029054">
    <property type="entry name" value="dUTPase-like"/>
</dbReference>
<dbReference type="Proteomes" id="UP000650511">
    <property type="component" value="Unassembled WGS sequence"/>
</dbReference>
<dbReference type="CDD" id="cd07557">
    <property type="entry name" value="trimeric_dUTPase"/>
    <property type="match status" value="1"/>
</dbReference>
<dbReference type="Gene3D" id="2.70.40.10">
    <property type="match status" value="1"/>
</dbReference>
<comment type="function">
    <text evidence="8">This enzyme is involved in nucleotide metabolism: it produces dUMP, the immediate precursor of thymidine nucleotides and it decreases the intracellular concentration of dUTP so that uracil cannot be incorporated into DNA.</text>
</comment>
<dbReference type="HAMAP" id="MF_00116">
    <property type="entry name" value="dUTPase_bact"/>
    <property type="match status" value="1"/>
</dbReference>
<dbReference type="GO" id="GO:0000287">
    <property type="term" value="F:magnesium ion binding"/>
    <property type="evidence" value="ECO:0007669"/>
    <property type="project" value="UniProtKB-UniRule"/>
</dbReference>
<accession>A0A8J3EXE0</accession>
<keyword evidence="4 8" id="KW-0378">Hydrolase</keyword>
<evidence type="ECO:0000256" key="3">
    <source>
        <dbReference type="ARBA" id="ARBA00022723"/>
    </source>
</evidence>
<dbReference type="GO" id="GO:0006226">
    <property type="term" value="P:dUMP biosynthetic process"/>
    <property type="evidence" value="ECO:0007669"/>
    <property type="project" value="UniProtKB-UniRule"/>
</dbReference>
<dbReference type="PANTHER" id="PTHR11241">
    <property type="entry name" value="DEOXYURIDINE 5'-TRIPHOSPHATE NUCLEOTIDOHYDROLASE"/>
    <property type="match status" value="1"/>
</dbReference>
<dbReference type="InterPro" id="IPR033704">
    <property type="entry name" value="dUTPase_trimeric"/>
</dbReference>
<evidence type="ECO:0000313" key="11">
    <source>
        <dbReference type="Proteomes" id="UP000650511"/>
    </source>
</evidence>
<comment type="cofactor">
    <cofactor evidence="1 8">
        <name>Mg(2+)</name>
        <dbReference type="ChEBI" id="CHEBI:18420"/>
    </cofactor>
</comment>
<dbReference type="Pfam" id="PF00692">
    <property type="entry name" value="dUTPase"/>
    <property type="match status" value="1"/>
</dbReference>
<feature type="domain" description="dUTPase-like" evidence="9">
    <location>
        <begin position="25"/>
        <end position="153"/>
    </location>
</feature>
<proteinExistence type="inferred from homology"/>
<evidence type="ECO:0000256" key="5">
    <source>
        <dbReference type="ARBA" id="ARBA00022842"/>
    </source>
</evidence>
<sequence>MSDDVRDDVFDDVVLSVRRLHPDAVVPTYAHAGDAGLDLSSTEEVVVAPGARAAVPTGLALAIPPGWVGLVHPRSGLARRHGLTVANAPGTIDAGYRGEVLVLLVNLGAEPVTLARGERVAQLLLQRVGRALVREVDALDDTARGAGGFGSSGRGVGAG</sequence>
<evidence type="ECO:0000259" key="9">
    <source>
        <dbReference type="Pfam" id="PF00692"/>
    </source>
</evidence>
<protein>
    <recommendedName>
        <fullName evidence="8">Deoxyuridine 5'-triphosphate nucleotidohydrolase</fullName>
        <shortName evidence="8">dUTPase</shortName>
        <ecNumber evidence="8">3.6.1.23</ecNumber>
    </recommendedName>
    <alternativeName>
        <fullName evidence="8">dUTP pyrophosphatase</fullName>
    </alternativeName>
</protein>
<comment type="pathway">
    <text evidence="8">Pyrimidine metabolism; dUMP biosynthesis; dUMP from dCTP (dUTP route): step 2/2.</text>
</comment>
<name>A0A8J3EXE0_9ACTN</name>
<dbReference type="SUPFAM" id="SSF51283">
    <property type="entry name" value="dUTPase-like"/>
    <property type="match status" value="1"/>
</dbReference>
<keyword evidence="3 8" id="KW-0479">Metal-binding</keyword>
<evidence type="ECO:0000256" key="2">
    <source>
        <dbReference type="ARBA" id="ARBA00006581"/>
    </source>
</evidence>
<dbReference type="GO" id="GO:0046081">
    <property type="term" value="P:dUTP catabolic process"/>
    <property type="evidence" value="ECO:0007669"/>
    <property type="project" value="InterPro"/>
</dbReference>
<dbReference type="FunFam" id="2.70.40.10:FF:000008">
    <property type="entry name" value="Deoxyuridine 5'-triphosphate nucleotidohydrolase"/>
    <property type="match status" value="1"/>
</dbReference>
<dbReference type="EMBL" id="BMHA01000004">
    <property type="protein sequence ID" value="GGI05562.1"/>
    <property type="molecule type" value="Genomic_DNA"/>
</dbReference>
<comment type="caution">
    <text evidence="8">Lacks conserved residue(s) required for the propagation of feature annotation.</text>
</comment>
<feature type="binding site" evidence="8">
    <location>
        <begin position="74"/>
        <end position="76"/>
    </location>
    <ligand>
        <name>substrate</name>
    </ligand>
</feature>
<dbReference type="GO" id="GO:0004170">
    <property type="term" value="F:dUTP diphosphatase activity"/>
    <property type="evidence" value="ECO:0007669"/>
    <property type="project" value="UniProtKB-UniRule"/>
</dbReference>
<feature type="binding site" evidence="8">
    <location>
        <begin position="91"/>
        <end position="93"/>
    </location>
    <ligand>
        <name>substrate</name>
    </ligand>
</feature>
<evidence type="ECO:0000256" key="6">
    <source>
        <dbReference type="ARBA" id="ARBA00023080"/>
    </source>
</evidence>
<reference evidence="10" key="2">
    <citation type="submission" date="2020-09" db="EMBL/GenBank/DDBJ databases">
        <authorList>
            <person name="Sun Q."/>
            <person name="Zhou Y."/>
        </authorList>
    </citation>
    <scope>NUCLEOTIDE SEQUENCE</scope>
    <source>
        <strain evidence="10">CGMCC 1.14988</strain>
    </source>
</reference>
<organism evidence="10 11">
    <name type="scientific">Egicoccus halophilus</name>
    <dbReference type="NCBI Taxonomy" id="1670830"/>
    <lineage>
        <taxon>Bacteria</taxon>
        <taxon>Bacillati</taxon>
        <taxon>Actinomycetota</taxon>
        <taxon>Nitriliruptoria</taxon>
        <taxon>Egicoccales</taxon>
        <taxon>Egicoccaceae</taxon>
        <taxon>Egicoccus</taxon>
    </lineage>
</organism>
<gene>
    <name evidence="8 10" type="primary">dut</name>
    <name evidence="10" type="ORF">GCM10011354_14720</name>
</gene>
<evidence type="ECO:0000256" key="7">
    <source>
        <dbReference type="ARBA" id="ARBA00047686"/>
    </source>
</evidence>
<comment type="caution">
    <text evidence="10">The sequence shown here is derived from an EMBL/GenBank/DDBJ whole genome shotgun (WGS) entry which is preliminary data.</text>
</comment>
<dbReference type="RefSeq" id="WP_205745501.1">
    <property type="nucleotide sequence ID" value="NZ_BMHA01000004.1"/>
</dbReference>
<dbReference type="NCBIfam" id="TIGR00576">
    <property type="entry name" value="dut"/>
    <property type="match status" value="1"/>
</dbReference>
<dbReference type="UniPathway" id="UPA00610">
    <property type="reaction ID" value="UER00666"/>
</dbReference>